<keyword evidence="1" id="KW-0472">Membrane</keyword>
<accession>A0A191YZH2</accession>
<dbReference type="EMBL" id="CP014870">
    <property type="protein sequence ID" value="ANJ58121.1"/>
    <property type="molecule type" value="Genomic_DNA"/>
</dbReference>
<sequence>MLSTGVFLFAIFIYGTLAYIVKRRIYNSLKIERCQSFDWEPGHEWALILSPDFWWAIRFKSRIKSLCAEYSKEKLKTFVTLSNTYNFWFSLAFGVVTLIFASHFPTSYTAHLLLSLAVIRFVSRSLEITYAFVTDAFQDSESTTGLTSKERIILAMKSYVEIYLYSAPAYLIFTKCNDAWAAISLSMNVGTLTNVGQAFGMVGMGFEINMVFIQIFTTLSLVILSLASYLSRSDRIK</sequence>
<dbReference type="AlphaFoldDB" id="A0A191YZH2"/>
<keyword evidence="1" id="KW-1133">Transmembrane helix</keyword>
<feature type="transmembrane region" description="Helical" evidence="1">
    <location>
        <begin position="180"/>
        <end position="199"/>
    </location>
</feature>
<feature type="transmembrane region" description="Helical" evidence="1">
    <location>
        <begin position="152"/>
        <end position="173"/>
    </location>
</feature>
<reference evidence="2 3" key="1">
    <citation type="journal article" date="2018" name="Syst. Appl. Microbiol.">
        <title>Pseudomonas silesiensis sp. nov. strain A3T isolated from a biological pesticide sewage treatment plant and analysis of the complete genome sequence.</title>
        <authorList>
            <person name="Kaminski M.A."/>
            <person name="Furmanczyk E.M."/>
            <person name="Sobczak A."/>
            <person name="Dziembowski A."/>
            <person name="Lipinski L."/>
        </authorList>
    </citation>
    <scope>NUCLEOTIDE SEQUENCE [LARGE SCALE GENOMIC DNA]</scope>
    <source>
        <strain evidence="2 3">A3</strain>
    </source>
</reference>
<evidence type="ECO:0000313" key="3">
    <source>
        <dbReference type="Proteomes" id="UP000078354"/>
    </source>
</evidence>
<dbReference type="KEGG" id="psil:PMA3_24320"/>
<proteinExistence type="predicted"/>
<evidence type="ECO:0000313" key="2">
    <source>
        <dbReference type="EMBL" id="ANJ58121.1"/>
    </source>
</evidence>
<protein>
    <submittedName>
        <fullName evidence="2">Uncharacterized protein</fullName>
    </submittedName>
</protein>
<keyword evidence="1" id="KW-0812">Transmembrane</keyword>
<feature type="transmembrane region" description="Helical" evidence="1">
    <location>
        <begin position="211"/>
        <end position="230"/>
    </location>
</feature>
<evidence type="ECO:0000256" key="1">
    <source>
        <dbReference type="SAM" id="Phobius"/>
    </source>
</evidence>
<name>A0A191YZH2_9PSED</name>
<dbReference type="Proteomes" id="UP000078354">
    <property type="component" value="Chromosome"/>
</dbReference>
<organism evidence="2 3">
    <name type="scientific">Pseudomonas silesiensis</name>
    <dbReference type="NCBI Taxonomy" id="1853130"/>
    <lineage>
        <taxon>Bacteria</taxon>
        <taxon>Pseudomonadati</taxon>
        <taxon>Pseudomonadota</taxon>
        <taxon>Gammaproteobacteria</taxon>
        <taxon>Pseudomonadales</taxon>
        <taxon>Pseudomonadaceae</taxon>
        <taxon>Pseudomonas</taxon>
    </lineage>
</organism>
<keyword evidence="3" id="KW-1185">Reference proteome</keyword>
<feature type="transmembrane region" description="Helical" evidence="1">
    <location>
        <begin position="85"/>
        <end position="105"/>
    </location>
</feature>
<gene>
    <name evidence="2" type="ORF">PMA3_24320</name>
</gene>